<organism evidence="5 6">
    <name type="scientific">Candidatus Daviesbacteria bacterium GW2011_GWA2_38_24</name>
    <dbReference type="NCBI Taxonomy" id="1618422"/>
    <lineage>
        <taxon>Bacteria</taxon>
        <taxon>Candidatus Daviesiibacteriota</taxon>
    </lineage>
</organism>
<reference evidence="5 6" key="1">
    <citation type="journal article" date="2015" name="Nature">
        <title>rRNA introns, odd ribosomes, and small enigmatic genomes across a large radiation of phyla.</title>
        <authorList>
            <person name="Brown C.T."/>
            <person name="Hug L.A."/>
            <person name="Thomas B.C."/>
            <person name="Sharon I."/>
            <person name="Castelle C.J."/>
            <person name="Singh A."/>
            <person name="Wilkins M.J."/>
            <person name="Williams K.H."/>
            <person name="Banfield J.F."/>
        </authorList>
    </citation>
    <scope>NUCLEOTIDE SEQUENCE [LARGE SCALE GENOMIC DNA]</scope>
</reference>
<accession>A0A0G0M0H9</accession>
<dbReference type="Proteomes" id="UP000034235">
    <property type="component" value="Unassembled WGS sequence"/>
</dbReference>
<protein>
    <submittedName>
        <fullName evidence="5">Putative glycosyltransferase</fullName>
    </submittedName>
</protein>
<dbReference type="InterPro" id="IPR029044">
    <property type="entry name" value="Nucleotide-diphossugar_trans"/>
</dbReference>
<evidence type="ECO:0000313" key="5">
    <source>
        <dbReference type="EMBL" id="KKQ67139.1"/>
    </source>
</evidence>
<gene>
    <name evidence="5" type="ORF">US86_C0001G0066</name>
</gene>
<dbReference type="PANTHER" id="PTHR43179:SF12">
    <property type="entry name" value="GALACTOFURANOSYLTRANSFERASE GLFT2"/>
    <property type="match status" value="1"/>
</dbReference>
<comment type="similarity">
    <text evidence="1">Belongs to the glycosyltransferase 2 family.</text>
</comment>
<keyword evidence="2" id="KW-0328">Glycosyltransferase</keyword>
<evidence type="ECO:0000313" key="6">
    <source>
        <dbReference type="Proteomes" id="UP000034235"/>
    </source>
</evidence>
<dbReference type="Gene3D" id="3.90.550.10">
    <property type="entry name" value="Spore Coat Polysaccharide Biosynthesis Protein SpsA, Chain A"/>
    <property type="match status" value="1"/>
</dbReference>
<dbReference type="SUPFAM" id="SSF53448">
    <property type="entry name" value="Nucleotide-diphospho-sugar transferases"/>
    <property type="match status" value="1"/>
</dbReference>
<comment type="caution">
    <text evidence="5">The sequence shown here is derived from an EMBL/GenBank/DDBJ whole genome shotgun (WGS) entry which is preliminary data.</text>
</comment>
<keyword evidence="3 5" id="KW-0808">Transferase</keyword>
<sequence>MRVSVVIPNWNGKEFLKACLKSLESQTFKNFEVIIVDNGSTDRSAQYIKKYFPKFKVIKLPKNIGFSPAVNIGIKDSQGEYIVLLNNDTKVDKDCLKQLVKCADVYPEVGMVAAKMLQFYNPDLIDSAGDFVDAVGHASNIGYGEKDGEKFNESKEIFLVTGGGALIKRKVFEKVGLLDDEYFAYFEDVDFCLRAQMQGFKAWFEPMAIISHIHKATSSRNKSFTEYLQFRNMTINIIKNFPNELFIKDFNLIKILLVNLNTTRFLIFKGYGLSALKAEWYIFKNFLRLLKKRKEVQSKFEVPKEYFINNIRPKKLTFFKILKKGI</sequence>
<dbReference type="InterPro" id="IPR001173">
    <property type="entry name" value="Glyco_trans_2-like"/>
</dbReference>
<dbReference type="PANTHER" id="PTHR43179">
    <property type="entry name" value="RHAMNOSYLTRANSFERASE WBBL"/>
    <property type="match status" value="1"/>
</dbReference>
<dbReference type="EMBL" id="LBUP01000001">
    <property type="protein sequence ID" value="KKQ67139.1"/>
    <property type="molecule type" value="Genomic_DNA"/>
</dbReference>
<evidence type="ECO:0000256" key="3">
    <source>
        <dbReference type="ARBA" id="ARBA00022679"/>
    </source>
</evidence>
<evidence type="ECO:0000256" key="2">
    <source>
        <dbReference type="ARBA" id="ARBA00022676"/>
    </source>
</evidence>
<name>A0A0G0M0H9_9BACT</name>
<dbReference type="AlphaFoldDB" id="A0A0G0M0H9"/>
<dbReference type="CDD" id="cd04186">
    <property type="entry name" value="GT_2_like_c"/>
    <property type="match status" value="1"/>
</dbReference>
<proteinExistence type="inferred from homology"/>
<dbReference type="Pfam" id="PF00535">
    <property type="entry name" value="Glycos_transf_2"/>
    <property type="match status" value="1"/>
</dbReference>
<evidence type="ECO:0000259" key="4">
    <source>
        <dbReference type="Pfam" id="PF00535"/>
    </source>
</evidence>
<dbReference type="GO" id="GO:0016757">
    <property type="term" value="F:glycosyltransferase activity"/>
    <property type="evidence" value="ECO:0007669"/>
    <property type="project" value="UniProtKB-KW"/>
</dbReference>
<feature type="domain" description="Glycosyltransferase 2-like" evidence="4">
    <location>
        <begin position="4"/>
        <end position="175"/>
    </location>
</feature>
<evidence type="ECO:0000256" key="1">
    <source>
        <dbReference type="ARBA" id="ARBA00006739"/>
    </source>
</evidence>